<feature type="compositionally biased region" description="Low complexity" evidence="1">
    <location>
        <begin position="100"/>
        <end position="110"/>
    </location>
</feature>
<gene>
    <name evidence="2" type="ORF">COHA_000418</name>
</gene>
<accession>A0AAD5HA01</accession>
<comment type="caution">
    <text evidence="2">The sequence shown here is derived from an EMBL/GenBank/DDBJ whole genome shotgun (WGS) entry which is preliminary data.</text>
</comment>
<feature type="compositionally biased region" description="Basic and acidic residues" evidence="1">
    <location>
        <begin position="45"/>
        <end position="61"/>
    </location>
</feature>
<sequence length="146" mass="15192">MAAFDCFLDLDPEPQAMATSPQATAAAAASPSAGSDATAVWAFDAKPKQHTAADSEGEHSQHTASPGCSYSGSAGLAAGLLDLQDDACSAPTPLRQRWPAQPTQQQQQQAKQAAALLPDGTPLVAATFFDDLMQRGSVYQYCVHQA</sequence>
<dbReference type="Proteomes" id="UP001205105">
    <property type="component" value="Unassembled WGS sequence"/>
</dbReference>
<feature type="compositionally biased region" description="Low complexity" evidence="1">
    <location>
        <begin position="14"/>
        <end position="39"/>
    </location>
</feature>
<protein>
    <submittedName>
        <fullName evidence="2">Uncharacterized protein</fullName>
    </submittedName>
</protein>
<feature type="region of interest" description="Disordered" evidence="1">
    <location>
        <begin position="13"/>
        <end position="68"/>
    </location>
</feature>
<keyword evidence="3" id="KW-1185">Reference proteome</keyword>
<dbReference type="EMBL" id="JADXDR010000010">
    <property type="protein sequence ID" value="KAI7846052.1"/>
    <property type="molecule type" value="Genomic_DNA"/>
</dbReference>
<evidence type="ECO:0000256" key="1">
    <source>
        <dbReference type="SAM" id="MobiDB-lite"/>
    </source>
</evidence>
<dbReference type="AlphaFoldDB" id="A0AAD5HA01"/>
<evidence type="ECO:0000313" key="3">
    <source>
        <dbReference type="Proteomes" id="UP001205105"/>
    </source>
</evidence>
<name>A0AAD5HA01_9CHLO</name>
<organism evidence="2 3">
    <name type="scientific">Chlorella ohadii</name>
    <dbReference type="NCBI Taxonomy" id="2649997"/>
    <lineage>
        <taxon>Eukaryota</taxon>
        <taxon>Viridiplantae</taxon>
        <taxon>Chlorophyta</taxon>
        <taxon>core chlorophytes</taxon>
        <taxon>Trebouxiophyceae</taxon>
        <taxon>Chlorellales</taxon>
        <taxon>Chlorellaceae</taxon>
        <taxon>Chlorella clade</taxon>
        <taxon>Chlorella</taxon>
    </lineage>
</organism>
<feature type="region of interest" description="Disordered" evidence="1">
    <location>
        <begin position="90"/>
        <end position="110"/>
    </location>
</feature>
<evidence type="ECO:0000313" key="2">
    <source>
        <dbReference type="EMBL" id="KAI7846052.1"/>
    </source>
</evidence>
<reference evidence="2" key="1">
    <citation type="submission" date="2020-11" db="EMBL/GenBank/DDBJ databases">
        <title>Chlorella ohadii genome sequencing and assembly.</title>
        <authorList>
            <person name="Murik O."/>
            <person name="Treves H."/>
            <person name="Kedem I."/>
            <person name="Shotland Y."/>
            <person name="Kaplan A."/>
        </authorList>
    </citation>
    <scope>NUCLEOTIDE SEQUENCE</scope>
    <source>
        <strain evidence="2">1</strain>
    </source>
</reference>
<proteinExistence type="predicted"/>